<dbReference type="PROSITE" id="PS51257">
    <property type="entry name" value="PROKAR_LIPOPROTEIN"/>
    <property type="match status" value="1"/>
</dbReference>
<accession>A0A9P3T9S4</accession>
<gene>
    <name evidence="2" type="ORF">B2M27_25865</name>
    <name evidence="1" type="ORF">I8531_003139</name>
</gene>
<dbReference type="RefSeq" id="WP_047370312.1">
    <property type="nucleotide sequence ID" value="NZ_CABMNU010000005.1"/>
</dbReference>
<organism evidence="1 4">
    <name type="scientific">Kluyvera intermedia</name>
    <name type="common">Enterobacter intermedius</name>
    <dbReference type="NCBI Taxonomy" id="61648"/>
    <lineage>
        <taxon>Bacteria</taxon>
        <taxon>Pseudomonadati</taxon>
        <taxon>Pseudomonadota</taxon>
        <taxon>Gammaproteobacteria</taxon>
        <taxon>Enterobacterales</taxon>
        <taxon>Enterobacteriaceae</taxon>
        <taxon>Kluyvera</taxon>
    </lineage>
</organism>
<dbReference type="OrthoDB" id="6166219at2"/>
<dbReference type="AlphaFoldDB" id="A0A9P3T9S4"/>
<dbReference type="EMBL" id="DACSUM010000025">
    <property type="protein sequence ID" value="HAT3582814.1"/>
    <property type="molecule type" value="Genomic_DNA"/>
</dbReference>
<keyword evidence="3" id="KW-1185">Reference proteome</keyword>
<dbReference type="Proteomes" id="UP000867740">
    <property type="component" value="Unassembled WGS sequence"/>
</dbReference>
<evidence type="ECO:0000313" key="4">
    <source>
        <dbReference type="Proteomes" id="UP000867740"/>
    </source>
</evidence>
<sequence length="111" mass="12486">MLKDICSHNFTPFIGQSCVMYADNGMELPLLVKKVILKPNAQIPTQRNQSREPFLVELQGPANTLLVNAFGILQLPESSDHHGLKIEGISINRILDMGRDPAYSYFQLIFN</sequence>
<reference evidence="1" key="2">
    <citation type="journal article" date="2018" name="Genome Biol.">
        <title>SKESA: strategic k-mer extension for scrupulous assemblies.</title>
        <authorList>
            <person name="Souvorov A."/>
            <person name="Agarwala R."/>
            <person name="Lipman D.J."/>
        </authorList>
    </citation>
    <scope>NUCLEOTIDE SEQUENCE</scope>
    <source>
        <strain evidence="1">CAVp300</strain>
    </source>
</reference>
<dbReference type="EMBL" id="MWPR01000077">
    <property type="protein sequence ID" value="ORJ47452.1"/>
    <property type="molecule type" value="Genomic_DNA"/>
</dbReference>
<dbReference type="Proteomes" id="UP000192521">
    <property type="component" value="Unassembled WGS sequence"/>
</dbReference>
<evidence type="ECO:0000313" key="2">
    <source>
        <dbReference type="EMBL" id="ORJ47452.1"/>
    </source>
</evidence>
<name>A0A9P3T9S4_KLUIN</name>
<reference evidence="1" key="3">
    <citation type="submission" date="2020-10" db="EMBL/GenBank/DDBJ databases">
        <authorList>
            <consortium name="NCBI Pathogen Detection Project"/>
        </authorList>
    </citation>
    <scope>NUCLEOTIDE SEQUENCE</scope>
    <source>
        <strain evidence="1">CAVp300</strain>
    </source>
</reference>
<comment type="caution">
    <text evidence="1">The sequence shown here is derived from an EMBL/GenBank/DDBJ whole genome shotgun (WGS) entry which is preliminary data.</text>
</comment>
<reference evidence="2 3" key="1">
    <citation type="submission" date="2017-02" db="EMBL/GenBank/DDBJ databases">
        <title>Draft genome sequence of a Kluyvera intermedia isolate from a patient with a pancreatic abscess.</title>
        <authorList>
            <person name="Thele R."/>
        </authorList>
    </citation>
    <scope>NUCLEOTIDE SEQUENCE [LARGE SCALE GENOMIC DNA]</scope>
    <source>
        <strain evidence="2 3">FOSA7093</strain>
    </source>
</reference>
<proteinExistence type="predicted"/>
<evidence type="ECO:0000313" key="3">
    <source>
        <dbReference type="Proteomes" id="UP000192521"/>
    </source>
</evidence>
<protein>
    <submittedName>
        <fullName evidence="1">Uncharacterized protein</fullName>
    </submittedName>
</protein>
<evidence type="ECO:0000313" key="1">
    <source>
        <dbReference type="EMBL" id="HAT3582814.1"/>
    </source>
</evidence>